<dbReference type="GO" id="GO:0035435">
    <property type="term" value="P:phosphate ion transmembrane transport"/>
    <property type="evidence" value="ECO:0007669"/>
    <property type="project" value="TreeGrafter"/>
</dbReference>
<evidence type="ECO:0000313" key="8">
    <source>
        <dbReference type="Proteomes" id="UP000255234"/>
    </source>
</evidence>
<dbReference type="GO" id="GO:0016020">
    <property type="term" value="C:membrane"/>
    <property type="evidence" value="ECO:0007669"/>
    <property type="project" value="UniProtKB-SubCell"/>
</dbReference>
<organism evidence="7 8">
    <name type="scientific">Megamonas hypermegale</name>
    <dbReference type="NCBI Taxonomy" id="158847"/>
    <lineage>
        <taxon>Bacteria</taxon>
        <taxon>Bacillati</taxon>
        <taxon>Bacillota</taxon>
        <taxon>Negativicutes</taxon>
        <taxon>Selenomonadales</taxon>
        <taxon>Selenomonadaceae</taxon>
        <taxon>Megamonas</taxon>
    </lineage>
</organism>
<feature type="transmembrane region" description="Helical" evidence="6">
    <location>
        <begin position="108"/>
        <end position="128"/>
    </location>
</feature>
<feature type="transmembrane region" description="Helical" evidence="6">
    <location>
        <begin position="307"/>
        <end position="328"/>
    </location>
</feature>
<evidence type="ECO:0000256" key="1">
    <source>
        <dbReference type="ARBA" id="ARBA00004141"/>
    </source>
</evidence>
<feature type="transmembrane region" description="Helical" evidence="6">
    <location>
        <begin position="219"/>
        <end position="240"/>
    </location>
</feature>
<dbReference type="PANTHER" id="PTHR11101:SF80">
    <property type="entry name" value="PHOSPHATE TRANSPORTER"/>
    <property type="match status" value="1"/>
</dbReference>
<name>A0A378NQG5_9FIRM</name>
<accession>A0A378NQG5</accession>
<evidence type="ECO:0000256" key="2">
    <source>
        <dbReference type="ARBA" id="ARBA00022448"/>
    </source>
</evidence>
<proteinExistence type="predicted"/>
<dbReference type="STRING" id="1122216.GCA_000423385_01371"/>
<feature type="transmembrane region" description="Helical" evidence="6">
    <location>
        <begin position="140"/>
        <end position="161"/>
    </location>
</feature>
<keyword evidence="2" id="KW-0813">Transport</keyword>
<evidence type="ECO:0000256" key="4">
    <source>
        <dbReference type="ARBA" id="ARBA00022989"/>
    </source>
</evidence>
<feature type="transmembrane region" description="Helical" evidence="6">
    <location>
        <begin position="41"/>
        <end position="61"/>
    </location>
</feature>
<dbReference type="Pfam" id="PF01384">
    <property type="entry name" value="PHO4"/>
    <property type="match status" value="1"/>
</dbReference>
<dbReference type="EMBL" id="UGPP01000001">
    <property type="protein sequence ID" value="STY70077.1"/>
    <property type="molecule type" value="Genomic_DNA"/>
</dbReference>
<dbReference type="GO" id="GO:0005315">
    <property type="term" value="F:phosphate transmembrane transporter activity"/>
    <property type="evidence" value="ECO:0007669"/>
    <property type="project" value="InterPro"/>
</dbReference>
<protein>
    <submittedName>
        <fullName evidence="7">Low-affinity inorganic phosphate transporter 1</fullName>
    </submittedName>
</protein>
<reference evidence="7 8" key="1">
    <citation type="submission" date="2018-06" db="EMBL/GenBank/DDBJ databases">
        <authorList>
            <consortium name="Pathogen Informatics"/>
            <person name="Doyle S."/>
        </authorList>
    </citation>
    <scope>NUCLEOTIDE SEQUENCE [LARGE SCALE GENOMIC DNA]</scope>
    <source>
        <strain evidence="7 8">NCTC10571</strain>
    </source>
</reference>
<comment type="subcellular location">
    <subcellularLocation>
        <location evidence="1">Membrane</location>
        <topology evidence="1">Multi-pass membrane protein</topology>
    </subcellularLocation>
</comment>
<dbReference type="Proteomes" id="UP000255234">
    <property type="component" value="Unassembled WGS sequence"/>
</dbReference>
<keyword evidence="4 6" id="KW-1133">Transmembrane helix</keyword>
<dbReference type="AlphaFoldDB" id="A0A378NQG5"/>
<keyword evidence="5 6" id="KW-0472">Membrane</keyword>
<evidence type="ECO:0000256" key="5">
    <source>
        <dbReference type="ARBA" id="ARBA00023136"/>
    </source>
</evidence>
<keyword evidence="3 6" id="KW-0812">Transmembrane</keyword>
<gene>
    <name evidence="7" type="primary">pitA_1</name>
    <name evidence="7" type="ORF">NCTC10571_00178</name>
</gene>
<dbReference type="PANTHER" id="PTHR11101">
    <property type="entry name" value="PHOSPHATE TRANSPORTER"/>
    <property type="match status" value="1"/>
</dbReference>
<evidence type="ECO:0000256" key="3">
    <source>
        <dbReference type="ARBA" id="ARBA00022692"/>
    </source>
</evidence>
<sequence>MLEQASILIFIVIALALIFDFVNGFHDTANAIATCVSTRAVSPAVAIIMSAILNFAGAMISTGVAKTIGGDIVQSASMVNEVIIIAALAGAIIWNLITWWFGMPSSSSHALVGGIIGAVIISVGFMGLNGYGILKIFLSLVLSPLAAMAIGWIILHIIFAICHSMRPATVNDNCNRLQVISAALMAFAHGSNDAQKSMGIITLALLSGGYIGALEVPTFVKISCAFAMALGTSFGGWKIIRTVGGKIFRMQPVHGFSADLNSAVVIFGATLLHLPVSTTHVVSGSIMGVGAAQRVKAVHWDVARQMLVAWLMTIPCTAILSAIVYLILHLFI</sequence>
<evidence type="ECO:0000256" key="6">
    <source>
        <dbReference type="SAM" id="Phobius"/>
    </source>
</evidence>
<evidence type="ECO:0000313" key="7">
    <source>
        <dbReference type="EMBL" id="STY70077.1"/>
    </source>
</evidence>
<dbReference type="InterPro" id="IPR001204">
    <property type="entry name" value="Phos_transporter"/>
</dbReference>
<dbReference type="RefSeq" id="WP_015563487.1">
    <property type="nucleotide sequence ID" value="NZ_UGPP01000001.1"/>
</dbReference>
<feature type="transmembrane region" description="Helical" evidence="6">
    <location>
        <begin position="82"/>
        <end position="102"/>
    </location>
</feature>
<feature type="transmembrane region" description="Helical" evidence="6">
    <location>
        <begin position="260"/>
        <end position="287"/>
    </location>
</feature>